<evidence type="ECO:0000313" key="1">
    <source>
        <dbReference type="EMBL" id="PWK19909.1"/>
    </source>
</evidence>
<keyword evidence="2" id="KW-1185">Reference proteome</keyword>
<organism evidence="1 2">
    <name type="scientific">Xanthomarina spongicola</name>
    <dbReference type="NCBI Taxonomy" id="570520"/>
    <lineage>
        <taxon>Bacteria</taxon>
        <taxon>Pseudomonadati</taxon>
        <taxon>Bacteroidota</taxon>
        <taxon>Flavobacteriia</taxon>
        <taxon>Flavobacteriales</taxon>
        <taxon>Flavobacteriaceae</taxon>
        <taxon>Xanthomarina</taxon>
    </lineage>
</organism>
<accession>A0A316DRW4</accession>
<dbReference type="EMBL" id="QGGP01000002">
    <property type="protein sequence ID" value="PWK19909.1"/>
    <property type="molecule type" value="Genomic_DNA"/>
</dbReference>
<reference evidence="1 2" key="1">
    <citation type="submission" date="2018-05" db="EMBL/GenBank/DDBJ databases">
        <title>Genomic Encyclopedia of Archaeal and Bacterial Type Strains, Phase II (KMG-II): from individual species to whole genera.</title>
        <authorList>
            <person name="Goeker M."/>
        </authorList>
    </citation>
    <scope>NUCLEOTIDE SEQUENCE [LARGE SCALE GENOMIC DNA]</scope>
    <source>
        <strain evidence="1 2">DSM 22637</strain>
    </source>
</reference>
<evidence type="ECO:0000313" key="2">
    <source>
        <dbReference type="Proteomes" id="UP000245430"/>
    </source>
</evidence>
<sequence>MKKTLLSIAMMAFILSSCNNSKKEAHATEQNTKVELEEVSHQNHDAPSEGNVLNNNWMNEIQLDNGSQWLANIETNEGVQKMKEMLKSIDTNTLEEYHNLAAELTHAKNYVIKECTMKGPSHDNLHVWLLPLMEKIDALAETNNLEEAAKIKQSITENVNAYDNYFK</sequence>
<dbReference type="RefSeq" id="WP_109681773.1">
    <property type="nucleotide sequence ID" value="NZ_QGGP01000002.1"/>
</dbReference>
<protein>
    <recommendedName>
        <fullName evidence="3">Lipoprotein</fullName>
    </recommendedName>
</protein>
<proteinExistence type="predicted"/>
<dbReference type="OrthoDB" id="1440611at2"/>
<dbReference type="PROSITE" id="PS51257">
    <property type="entry name" value="PROKAR_LIPOPROTEIN"/>
    <property type="match status" value="1"/>
</dbReference>
<dbReference type="AlphaFoldDB" id="A0A316DRW4"/>
<dbReference type="Proteomes" id="UP000245430">
    <property type="component" value="Unassembled WGS sequence"/>
</dbReference>
<evidence type="ECO:0008006" key="3">
    <source>
        <dbReference type="Google" id="ProtNLM"/>
    </source>
</evidence>
<name>A0A316DRW4_9FLAO</name>
<comment type="caution">
    <text evidence="1">The sequence shown here is derived from an EMBL/GenBank/DDBJ whole genome shotgun (WGS) entry which is preliminary data.</text>
</comment>
<gene>
    <name evidence="1" type="ORF">LX78_01259</name>
</gene>